<dbReference type="Pfam" id="PF02098">
    <property type="entry name" value="His_binding"/>
    <property type="match status" value="1"/>
</dbReference>
<dbReference type="GO" id="GO:0030682">
    <property type="term" value="P:symbiont-mediated perturbation of host defenses"/>
    <property type="evidence" value="ECO:0007669"/>
    <property type="project" value="InterPro"/>
</dbReference>
<dbReference type="InterPro" id="IPR002970">
    <property type="entry name" value="Tick_his-bd"/>
</dbReference>
<dbReference type="InterPro" id="IPR012674">
    <property type="entry name" value="Calycin"/>
</dbReference>
<keyword evidence="1" id="KW-0732">Signal</keyword>
<sequence>MRVVALFLVFGLFVNVHGASLDELIEALNTTDAIWLYNQSYYDNPEAPNRTCVYWHLKNLTTSSYLFDNDYKQNGTYETEYNTTATLSQDSGNAMMTIFYKSEGKDSTNVSYKLNMWDPKDHCFILTRINEKTEKDRCELHLWQEQLLKLLKGGQTSCVQKYKDLCGEQGPEVFSEHECM</sequence>
<dbReference type="GO" id="GO:0043176">
    <property type="term" value="F:amine binding"/>
    <property type="evidence" value="ECO:0007669"/>
    <property type="project" value="InterPro"/>
</dbReference>
<proteinExistence type="predicted"/>
<accession>A0A131YN76</accession>
<organism evidence="2">
    <name type="scientific">Rhipicephalus appendiculatus</name>
    <name type="common">Brown ear tick</name>
    <dbReference type="NCBI Taxonomy" id="34631"/>
    <lineage>
        <taxon>Eukaryota</taxon>
        <taxon>Metazoa</taxon>
        <taxon>Ecdysozoa</taxon>
        <taxon>Arthropoda</taxon>
        <taxon>Chelicerata</taxon>
        <taxon>Arachnida</taxon>
        <taxon>Acari</taxon>
        <taxon>Parasitiformes</taxon>
        <taxon>Ixodida</taxon>
        <taxon>Ixodoidea</taxon>
        <taxon>Ixodidae</taxon>
        <taxon>Rhipicephalinae</taxon>
        <taxon>Rhipicephalus</taxon>
        <taxon>Rhipicephalus</taxon>
    </lineage>
</organism>
<evidence type="ECO:0000256" key="1">
    <source>
        <dbReference type="SAM" id="SignalP"/>
    </source>
</evidence>
<evidence type="ECO:0000313" key="2">
    <source>
        <dbReference type="EMBL" id="JAP80724.1"/>
    </source>
</evidence>
<feature type="chain" id="PRO_5007285510" evidence="1">
    <location>
        <begin position="19"/>
        <end position="180"/>
    </location>
</feature>
<dbReference type="EMBL" id="GEDV01007833">
    <property type="protein sequence ID" value="JAP80724.1"/>
    <property type="molecule type" value="Transcribed_RNA"/>
</dbReference>
<reference evidence="2" key="1">
    <citation type="journal article" date="2016" name="Ticks Tick Borne Dis.">
        <title>De novo assembly and annotation of the salivary gland transcriptome of Rhipicephalus appendiculatus male and female ticks during blood feeding.</title>
        <authorList>
            <person name="de Castro M.H."/>
            <person name="de Klerk D."/>
            <person name="Pienaar R."/>
            <person name="Latif A.A."/>
            <person name="Rees D.J."/>
            <person name="Mans B.J."/>
        </authorList>
    </citation>
    <scope>NUCLEOTIDE SEQUENCE</scope>
    <source>
        <tissue evidence="2">Salivary glands</tissue>
    </source>
</reference>
<dbReference type="SUPFAM" id="SSF50814">
    <property type="entry name" value="Lipocalins"/>
    <property type="match status" value="1"/>
</dbReference>
<protein>
    <submittedName>
        <fullName evidence="2">Lipocalin</fullName>
    </submittedName>
</protein>
<feature type="signal peptide" evidence="1">
    <location>
        <begin position="1"/>
        <end position="18"/>
    </location>
</feature>
<dbReference type="AlphaFoldDB" id="A0A131YN76"/>
<name>A0A131YN76_RHIAP</name>